<gene>
    <name evidence="2" type="ORF">GGQ80_003422</name>
</gene>
<evidence type="ECO:0000313" key="2">
    <source>
        <dbReference type="EMBL" id="MBB4155499.1"/>
    </source>
</evidence>
<comment type="caution">
    <text evidence="2">The sequence shown here is derived from an EMBL/GenBank/DDBJ whole genome shotgun (WGS) entry which is preliminary data.</text>
</comment>
<organism evidence="2 3">
    <name type="scientific">Sphingomonas jinjuensis</name>
    <dbReference type="NCBI Taxonomy" id="535907"/>
    <lineage>
        <taxon>Bacteria</taxon>
        <taxon>Pseudomonadati</taxon>
        <taxon>Pseudomonadota</taxon>
        <taxon>Alphaproteobacteria</taxon>
        <taxon>Sphingomonadales</taxon>
        <taxon>Sphingomonadaceae</taxon>
        <taxon>Sphingomonas</taxon>
    </lineage>
</organism>
<dbReference type="EMBL" id="JACIEV010000012">
    <property type="protein sequence ID" value="MBB4155499.1"/>
    <property type="molecule type" value="Genomic_DNA"/>
</dbReference>
<sequence>MAEWLYEDGIGEARAALVDDGTIVEALIELPGTPRLGTVARGRRTGAATARLDDGTEVELVRAPRTLAEGAATSLRIVREAIPEPGRLKPARAEPTDDAPAALPPLPDRLAATGHAVRRLHPHDADSLEIAGWSELLAEAETGDIGFTGGALRMSPTPAMTLFDVDGRPPLDALSILAARQIAAAIRRHGIGGSIGIDFPTLVGKAPRLAIAEALDAALPQPFERTAVNGFGFLQIVRPRPRASLPELIRADPAAAAARAALRRIERTPPGAPTDHVLSPAVVRQLDSRPDWTAELVRRTGVTHRWTSRP</sequence>
<name>A0A840FD10_9SPHN</name>
<evidence type="ECO:0000256" key="1">
    <source>
        <dbReference type="SAM" id="MobiDB-lite"/>
    </source>
</evidence>
<evidence type="ECO:0000313" key="3">
    <source>
        <dbReference type="Proteomes" id="UP000529795"/>
    </source>
</evidence>
<reference evidence="2 3" key="1">
    <citation type="submission" date="2020-08" db="EMBL/GenBank/DDBJ databases">
        <title>Genomic Encyclopedia of Type Strains, Phase IV (KMG-IV): sequencing the most valuable type-strain genomes for metagenomic binning, comparative biology and taxonomic classification.</title>
        <authorList>
            <person name="Goeker M."/>
        </authorList>
    </citation>
    <scope>NUCLEOTIDE SEQUENCE [LARGE SCALE GENOMIC DNA]</scope>
    <source>
        <strain evidence="2 3">YC6723</strain>
    </source>
</reference>
<accession>A0A840FD10</accession>
<feature type="region of interest" description="Disordered" evidence="1">
    <location>
        <begin position="86"/>
        <end position="105"/>
    </location>
</feature>
<dbReference type="Proteomes" id="UP000529795">
    <property type="component" value="Unassembled WGS sequence"/>
</dbReference>
<dbReference type="RefSeq" id="WP_183987058.1">
    <property type="nucleotide sequence ID" value="NZ_JACIEV010000012.1"/>
</dbReference>
<proteinExistence type="predicted"/>
<dbReference type="AlphaFoldDB" id="A0A840FD10"/>
<protein>
    <submittedName>
        <fullName evidence="2">Uncharacterized protein</fullName>
    </submittedName>
</protein>
<keyword evidence="3" id="KW-1185">Reference proteome</keyword>